<protein>
    <submittedName>
        <fullName evidence="1">Uncharacterized protein</fullName>
    </submittedName>
</protein>
<reference evidence="1" key="2">
    <citation type="submission" date="2025-08" db="UniProtKB">
        <authorList>
            <consortium name="Ensembl"/>
        </authorList>
    </citation>
    <scope>IDENTIFICATION</scope>
</reference>
<dbReference type="Ensembl" id="ENSCINT00000034185.1">
    <property type="protein sequence ID" value="ENSCINP00000031907.1"/>
    <property type="gene ID" value="ENSCING00000021641.1"/>
</dbReference>
<evidence type="ECO:0000313" key="2">
    <source>
        <dbReference type="Proteomes" id="UP000008144"/>
    </source>
</evidence>
<dbReference type="AlphaFoldDB" id="H2XQH3"/>
<reference evidence="1" key="3">
    <citation type="submission" date="2025-09" db="UniProtKB">
        <authorList>
            <consortium name="Ensembl"/>
        </authorList>
    </citation>
    <scope>IDENTIFICATION</scope>
</reference>
<keyword evidence="2" id="KW-1185">Reference proteome</keyword>
<sequence length="39" mass="4581">MTKQSYLFTKQTTLTHKPIIVTSQTNNNRLQIQSSRFLL</sequence>
<dbReference type="HOGENOM" id="CLU_3319796_0_0_1"/>
<organism evidence="1 2">
    <name type="scientific">Ciona intestinalis</name>
    <name type="common">Transparent sea squirt</name>
    <name type="synonym">Ascidia intestinalis</name>
    <dbReference type="NCBI Taxonomy" id="7719"/>
    <lineage>
        <taxon>Eukaryota</taxon>
        <taxon>Metazoa</taxon>
        <taxon>Chordata</taxon>
        <taxon>Tunicata</taxon>
        <taxon>Ascidiacea</taxon>
        <taxon>Phlebobranchia</taxon>
        <taxon>Cionidae</taxon>
        <taxon>Ciona</taxon>
    </lineage>
</organism>
<accession>H2XQH3</accession>
<evidence type="ECO:0000313" key="1">
    <source>
        <dbReference type="Ensembl" id="ENSCINP00000031907.1"/>
    </source>
</evidence>
<name>H2XQH3_CIOIN</name>
<dbReference type="Proteomes" id="UP000008144">
    <property type="component" value="Unassembled WGS sequence"/>
</dbReference>
<reference evidence="2" key="1">
    <citation type="journal article" date="2002" name="Science">
        <title>The draft genome of Ciona intestinalis: insights into chordate and vertebrate origins.</title>
        <authorList>
            <person name="Dehal P."/>
            <person name="Satou Y."/>
            <person name="Campbell R.K."/>
            <person name="Chapman J."/>
            <person name="Degnan B."/>
            <person name="De Tomaso A."/>
            <person name="Davidson B."/>
            <person name="Di Gregorio A."/>
            <person name="Gelpke M."/>
            <person name="Goodstein D.M."/>
            <person name="Harafuji N."/>
            <person name="Hastings K.E."/>
            <person name="Ho I."/>
            <person name="Hotta K."/>
            <person name="Huang W."/>
            <person name="Kawashima T."/>
            <person name="Lemaire P."/>
            <person name="Martinez D."/>
            <person name="Meinertzhagen I.A."/>
            <person name="Necula S."/>
            <person name="Nonaka M."/>
            <person name="Putnam N."/>
            <person name="Rash S."/>
            <person name="Saiga H."/>
            <person name="Satake M."/>
            <person name="Terry A."/>
            <person name="Yamada L."/>
            <person name="Wang H.G."/>
            <person name="Awazu S."/>
            <person name="Azumi K."/>
            <person name="Boore J."/>
            <person name="Branno M."/>
            <person name="Chin-Bow S."/>
            <person name="DeSantis R."/>
            <person name="Doyle S."/>
            <person name="Francino P."/>
            <person name="Keys D.N."/>
            <person name="Haga S."/>
            <person name="Hayashi H."/>
            <person name="Hino K."/>
            <person name="Imai K.S."/>
            <person name="Inaba K."/>
            <person name="Kano S."/>
            <person name="Kobayashi K."/>
            <person name="Kobayashi M."/>
            <person name="Lee B.I."/>
            <person name="Makabe K.W."/>
            <person name="Manohar C."/>
            <person name="Matassi G."/>
            <person name="Medina M."/>
            <person name="Mochizuki Y."/>
            <person name="Mount S."/>
            <person name="Morishita T."/>
            <person name="Miura S."/>
            <person name="Nakayama A."/>
            <person name="Nishizaka S."/>
            <person name="Nomoto H."/>
            <person name="Ohta F."/>
            <person name="Oishi K."/>
            <person name="Rigoutsos I."/>
            <person name="Sano M."/>
            <person name="Sasaki A."/>
            <person name="Sasakura Y."/>
            <person name="Shoguchi E."/>
            <person name="Shin-i T."/>
            <person name="Spagnuolo A."/>
            <person name="Stainier D."/>
            <person name="Suzuki M.M."/>
            <person name="Tassy O."/>
            <person name="Takatori N."/>
            <person name="Tokuoka M."/>
            <person name="Yagi K."/>
            <person name="Yoshizaki F."/>
            <person name="Wada S."/>
            <person name="Zhang C."/>
            <person name="Hyatt P.D."/>
            <person name="Larimer F."/>
            <person name="Detter C."/>
            <person name="Doggett N."/>
            <person name="Glavina T."/>
            <person name="Hawkins T."/>
            <person name="Richardson P."/>
            <person name="Lucas S."/>
            <person name="Kohara Y."/>
            <person name="Levine M."/>
            <person name="Satoh N."/>
            <person name="Rokhsar D.S."/>
        </authorList>
    </citation>
    <scope>NUCLEOTIDE SEQUENCE [LARGE SCALE GENOMIC DNA]</scope>
</reference>
<dbReference type="InParanoid" id="H2XQH3"/>
<proteinExistence type="predicted"/>